<dbReference type="Proteomes" id="UP000309561">
    <property type="component" value="Unassembled WGS sequence"/>
</dbReference>
<accession>A0A4U2Z7N7</accession>
<dbReference type="AlphaFoldDB" id="A0A4U2Z7N7"/>
<gene>
    <name evidence="3" type="primary">lolA</name>
    <name evidence="3" type="ORF">FCU45_04550</name>
</gene>
<dbReference type="NCBIfam" id="NF000664">
    <property type="entry name" value="PRK00031.2-2"/>
    <property type="match status" value="1"/>
</dbReference>
<dbReference type="Pfam" id="PF03548">
    <property type="entry name" value="LolA"/>
    <property type="match status" value="1"/>
</dbReference>
<dbReference type="NCBIfam" id="NF000663">
    <property type="entry name" value="PRK00031.2-1"/>
    <property type="match status" value="1"/>
</dbReference>
<dbReference type="OrthoDB" id="5339202at2"/>
<dbReference type="PANTHER" id="PTHR35869">
    <property type="entry name" value="OUTER-MEMBRANE LIPOPROTEIN CARRIER PROTEIN"/>
    <property type="match status" value="1"/>
</dbReference>
<organism evidence="3 4">
    <name type="scientific">Sulfurimonas crateris</name>
    <dbReference type="NCBI Taxonomy" id="2574727"/>
    <lineage>
        <taxon>Bacteria</taxon>
        <taxon>Pseudomonadati</taxon>
        <taxon>Campylobacterota</taxon>
        <taxon>Epsilonproteobacteria</taxon>
        <taxon>Campylobacterales</taxon>
        <taxon>Sulfurimonadaceae</taxon>
        <taxon>Sulfurimonas</taxon>
    </lineage>
</organism>
<evidence type="ECO:0000313" key="4">
    <source>
        <dbReference type="Proteomes" id="UP000309561"/>
    </source>
</evidence>
<dbReference type="Gene3D" id="2.50.20.10">
    <property type="entry name" value="Lipoprotein localisation LolA/LolB/LppX"/>
    <property type="match status" value="1"/>
</dbReference>
<dbReference type="EMBL" id="SZPX01000003">
    <property type="protein sequence ID" value="TKI69885.1"/>
    <property type="molecule type" value="Genomic_DNA"/>
</dbReference>
<dbReference type="InterPro" id="IPR004564">
    <property type="entry name" value="OM_lipoprot_carrier_LolA-like"/>
</dbReference>
<keyword evidence="4" id="KW-1185">Reference proteome</keyword>
<protein>
    <submittedName>
        <fullName evidence="3">Outer membrane lipoprotein chaperone LolA</fullName>
    </submittedName>
</protein>
<dbReference type="CDD" id="cd16325">
    <property type="entry name" value="LolA"/>
    <property type="match status" value="1"/>
</dbReference>
<dbReference type="SUPFAM" id="SSF89392">
    <property type="entry name" value="Prokaryotic lipoproteins and lipoprotein localization factors"/>
    <property type="match status" value="1"/>
</dbReference>
<comment type="caution">
    <text evidence="3">The sequence shown here is derived from an EMBL/GenBank/DDBJ whole genome shotgun (WGS) entry which is preliminary data.</text>
</comment>
<dbReference type="InterPro" id="IPR029046">
    <property type="entry name" value="LolA/LolB/LppX"/>
</dbReference>
<evidence type="ECO:0000256" key="1">
    <source>
        <dbReference type="ARBA" id="ARBA00022729"/>
    </source>
</evidence>
<dbReference type="RefSeq" id="WP_137012738.1">
    <property type="nucleotide sequence ID" value="NZ_SZPX01000003.1"/>
</dbReference>
<reference evidence="3 4" key="1">
    <citation type="submission" date="2019-04" db="EMBL/GenBank/DDBJ databases">
        <title>Sulfurimonas crateris sp. nov. a facultative anaerobic sulfur-oxidizing chemolithautotrophic bacterium isolated from a terrestrial mud vulcano.</title>
        <authorList>
            <person name="Ratnikova N.M."/>
            <person name="Slobodkin A.I."/>
            <person name="Merkel A.Y."/>
            <person name="Novikov A."/>
            <person name="Bonch-Osmolovskaya E.A."/>
            <person name="Slobodkina G.B."/>
        </authorList>
    </citation>
    <scope>NUCLEOTIDE SEQUENCE [LARGE SCALE GENOMIC DNA]</scope>
    <source>
        <strain evidence="3 4">SN118</strain>
    </source>
</reference>
<evidence type="ECO:0000313" key="3">
    <source>
        <dbReference type="EMBL" id="TKI69885.1"/>
    </source>
</evidence>
<feature type="chain" id="PRO_5020486972" evidence="2">
    <location>
        <begin position="22"/>
        <end position="173"/>
    </location>
</feature>
<keyword evidence="3" id="KW-0449">Lipoprotein</keyword>
<sequence>MRKLLLTTLITVQLFASTALEEVTSFEADFSQSITDEKDKVLVYNGRIVALKPQNARWSYIKPIKKDVFINDFEVTIVEPEIEQVIIKRLESNFDFFKIISNAKQIDQNTYVAFYRDSKFTIVKKGALIESISYLDEFENRVEITFENQKQNHIIEKSVFIPKYPMEFDVIKD</sequence>
<feature type="signal peptide" evidence="2">
    <location>
        <begin position="1"/>
        <end position="21"/>
    </location>
</feature>
<proteinExistence type="predicted"/>
<dbReference type="PANTHER" id="PTHR35869:SF1">
    <property type="entry name" value="OUTER-MEMBRANE LIPOPROTEIN CARRIER PROTEIN"/>
    <property type="match status" value="1"/>
</dbReference>
<name>A0A4U2Z7N7_9BACT</name>
<evidence type="ECO:0000256" key="2">
    <source>
        <dbReference type="SAM" id="SignalP"/>
    </source>
</evidence>
<keyword evidence="1 2" id="KW-0732">Signal</keyword>